<dbReference type="Pfam" id="PF18146">
    <property type="entry name" value="CinA_KH"/>
    <property type="match status" value="1"/>
</dbReference>
<dbReference type="SMART" id="SM00852">
    <property type="entry name" value="MoCF_biosynth"/>
    <property type="match status" value="1"/>
</dbReference>
<dbReference type="InterPro" id="IPR050101">
    <property type="entry name" value="CinA"/>
</dbReference>
<dbReference type="InterPro" id="IPR008135">
    <property type="entry name" value="Competence-induced_CinA"/>
</dbReference>
<feature type="domain" description="MoaB/Mog" evidence="2">
    <location>
        <begin position="4"/>
        <end position="170"/>
    </location>
</feature>
<dbReference type="SUPFAM" id="SSF53218">
    <property type="entry name" value="Molybdenum cofactor biosynthesis proteins"/>
    <property type="match status" value="1"/>
</dbReference>
<dbReference type="CDD" id="cd00885">
    <property type="entry name" value="cinA"/>
    <property type="match status" value="1"/>
</dbReference>
<dbReference type="InterPro" id="IPR008136">
    <property type="entry name" value="CinA_C"/>
</dbReference>
<evidence type="ECO:0000313" key="6">
    <source>
        <dbReference type="Proteomes" id="UP000051751"/>
    </source>
</evidence>
<dbReference type="Gene3D" id="3.90.950.20">
    <property type="entry name" value="CinA-like"/>
    <property type="match status" value="1"/>
</dbReference>
<dbReference type="NCBIfam" id="NF001813">
    <property type="entry name" value="PRK00549.1"/>
    <property type="match status" value="1"/>
</dbReference>
<evidence type="ECO:0000313" key="5">
    <source>
        <dbReference type="Proteomes" id="UP000051645"/>
    </source>
</evidence>
<dbReference type="AlphaFoldDB" id="A0A0R2FIT9"/>
<dbReference type="PIRSF" id="PIRSF006728">
    <property type="entry name" value="CinA"/>
    <property type="match status" value="1"/>
</dbReference>
<dbReference type="InterPro" id="IPR036653">
    <property type="entry name" value="CinA-like_C"/>
</dbReference>
<evidence type="ECO:0000313" key="3">
    <source>
        <dbReference type="EMBL" id="KRN28464.1"/>
    </source>
</evidence>
<organism evidence="3 6">
    <name type="scientific">Lactobacillus selangorensis</name>
    <dbReference type="NCBI Taxonomy" id="81857"/>
    <lineage>
        <taxon>Bacteria</taxon>
        <taxon>Bacillati</taxon>
        <taxon>Bacillota</taxon>
        <taxon>Bacilli</taxon>
        <taxon>Lactobacillales</taxon>
        <taxon>Lactobacillaceae</taxon>
        <taxon>Lactobacillus</taxon>
    </lineage>
</organism>
<proteinExistence type="inferred from homology"/>
<dbReference type="Pfam" id="PF02464">
    <property type="entry name" value="CinA"/>
    <property type="match status" value="1"/>
</dbReference>
<dbReference type="EMBL" id="JQAT01000003">
    <property type="protein sequence ID" value="KRN28464.1"/>
    <property type="molecule type" value="Genomic_DNA"/>
</dbReference>
<protein>
    <recommendedName>
        <fullName evidence="1">Putative competence-damage inducible protein</fullName>
    </recommendedName>
</protein>
<dbReference type="Pfam" id="PF00994">
    <property type="entry name" value="MoCF_biosynth"/>
    <property type="match status" value="1"/>
</dbReference>
<dbReference type="SUPFAM" id="SSF142433">
    <property type="entry name" value="CinA-like"/>
    <property type="match status" value="1"/>
</dbReference>
<dbReference type="PANTHER" id="PTHR13939:SF0">
    <property type="entry name" value="NMN AMIDOHYDROLASE-LIKE PROTEIN YFAY"/>
    <property type="match status" value="1"/>
</dbReference>
<dbReference type="EMBL" id="JQAZ01000003">
    <property type="protein sequence ID" value="KRN31965.1"/>
    <property type="molecule type" value="Genomic_DNA"/>
</dbReference>
<keyword evidence="5" id="KW-1185">Reference proteome</keyword>
<sequence length="416" mass="44874">MQAEIIAVGTEMLLGQIVDTNGPFMARQLADLGINLYTETIVGDNPERLEEAIQLADSRSQLTILIGGLGPTKDDLTKQTVAKHLGVDLMLDETAMKQIAAHFKQAQREMTPNNWVQAQVPAGATVLPNTIGLAVGGFSEKNGHGYLILPGPPREFEPMVTQFVRPLLAKTYHPDEEIISRVLRFYGIGESRLATELADLIDQQQNPTIAPYIKADEVTLRLTARAHTDAEAKKLLDQTEQQIQARIGQYFYGYGDDNSLAQVVVTALKAQHVSITAAESLTAGLFQATIGSIPGASEIFNGGFVTYALAAKASLLDIPTAQLEHDGVVSAETAIAMARQSKAKMNSDIGISFTGVAGPDELEGHPAGTVYIGLAFKNQEPVAQLYHFSGGRNDVRRRSVMSGLSLILRALQAENK</sequence>
<dbReference type="NCBIfam" id="TIGR00200">
    <property type="entry name" value="cinA_nterm"/>
    <property type="match status" value="1"/>
</dbReference>
<reference evidence="5 6" key="1">
    <citation type="journal article" date="2015" name="Genome Announc.">
        <title>Expanding the biotechnology potential of lactobacilli through comparative genomics of 213 strains and associated genera.</title>
        <authorList>
            <person name="Sun Z."/>
            <person name="Harris H.M."/>
            <person name="McCann A."/>
            <person name="Guo C."/>
            <person name="Argimon S."/>
            <person name="Zhang W."/>
            <person name="Yang X."/>
            <person name="Jeffery I.B."/>
            <person name="Cooney J.C."/>
            <person name="Kagawa T.F."/>
            <person name="Liu W."/>
            <person name="Song Y."/>
            <person name="Salvetti E."/>
            <person name="Wrobel A."/>
            <person name="Rasinkangas P."/>
            <person name="Parkhill J."/>
            <person name="Rea M.C."/>
            <person name="O'Sullivan O."/>
            <person name="Ritari J."/>
            <person name="Douillard F.P."/>
            <person name="Paul Ross R."/>
            <person name="Yang R."/>
            <person name="Briner A.E."/>
            <person name="Felis G.E."/>
            <person name="de Vos W.M."/>
            <person name="Barrangou R."/>
            <person name="Klaenhammer T.R."/>
            <person name="Caufield P.W."/>
            <person name="Cui Y."/>
            <person name="Zhang H."/>
            <person name="O'Toole P.W."/>
        </authorList>
    </citation>
    <scope>NUCLEOTIDE SEQUENCE [LARGE SCALE GENOMIC DNA]</scope>
    <source>
        <strain evidence="3 6">ATCC BAA-66</strain>
        <strain evidence="4 5">DSM 13344</strain>
    </source>
</reference>
<dbReference type="PANTHER" id="PTHR13939">
    <property type="entry name" value="NICOTINAMIDE-NUCLEOTIDE AMIDOHYDROLASE PNCC"/>
    <property type="match status" value="1"/>
</dbReference>
<evidence type="ECO:0000256" key="1">
    <source>
        <dbReference type="HAMAP-Rule" id="MF_00226"/>
    </source>
</evidence>
<gene>
    <name evidence="1" type="primary">cinA</name>
    <name evidence="3" type="ORF">IV38_GL001465</name>
    <name evidence="4" type="ORF">IV40_GL001252</name>
</gene>
<dbReference type="Gene3D" id="3.40.980.10">
    <property type="entry name" value="MoaB/Mog-like domain"/>
    <property type="match status" value="1"/>
</dbReference>
<dbReference type="InterPro" id="IPR036425">
    <property type="entry name" value="MoaB/Mog-like_dom_sf"/>
</dbReference>
<evidence type="ECO:0000313" key="4">
    <source>
        <dbReference type="EMBL" id="KRN31965.1"/>
    </source>
</evidence>
<accession>A0A0R2FIT9</accession>
<dbReference type="NCBIfam" id="TIGR00199">
    <property type="entry name" value="PncC_domain"/>
    <property type="match status" value="1"/>
</dbReference>
<dbReference type="PATRIC" id="fig|81857.3.peg.1474"/>
<dbReference type="RefSeq" id="WP_057769420.1">
    <property type="nucleotide sequence ID" value="NZ_JQAT01000003.1"/>
</dbReference>
<dbReference type="InterPro" id="IPR041424">
    <property type="entry name" value="CinA_KH"/>
</dbReference>
<dbReference type="InterPro" id="IPR001453">
    <property type="entry name" value="MoaB/Mog_dom"/>
</dbReference>
<comment type="similarity">
    <text evidence="1">Belongs to the CinA family.</text>
</comment>
<dbReference type="OrthoDB" id="9801454at2"/>
<dbReference type="STRING" id="81857.IV38_GL001465"/>
<evidence type="ECO:0000259" key="2">
    <source>
        <dbReference type="SMART" id="SM00852"/>
    </source>
</evidence>
<name>A0A0R2FIT9_9LACO</name>
<dbReference type="HAMAP" id="MF_00226_B">
    <property type="entry name" value="CinA_B"/>
    <property type="match status" value="1"/>
</dbReference>
<comment type="caution">
    <text evidence="3">The sequence shown here is derived from an EMBL/GenBank/DDBJ whole genome shotgun (WGS) entry which is preliminary data.</text>
</comment>
<dbReference type="Proteomes" id="UP000051645">
    <property type="component" value="Unassembled WGS sequence"/>
</dbReference>
<dbReference type="Gene3D" id="3.30.70.2860">
    <property type="match status" value="1"/>
</dbReference>
<dbReference type="NCBIfam" id="TIGR00177">
    <property type="entry name" value="molyb_syn"/>
    <property type="match status" value="1"/>
</dbReference>
<dbReference type="Proteomes" id="UP000051751">
    <property type="component" value="Unassembled WGS sequence"/>
</dbReference>